<reference evidence="3 4" key="1">
    <citation type="submission" date="2017-04" db="EMBL/GenBank/DDBJ databases">
        <title>Comparative genome analysis of Subtercola boreus.</title>
        <authorList>
            <person name="Cho Y.-J."/>
            <person name="Cho A."/>
            <person name="Kim O.-S."/>
            <person name="Lee J.-I."/>
        </authorList>
    </citation>
    <scope>NUCLEOTIDE SEQUENCE [LARGE SCALE GENOMIC DNA]</scope>
    <source>
        <strain evidence="3 4">K300</strain>
    </source>
</reference>
<dbReference type="RefSeq" id="WP_116415669.1">
    <property type="nucleotide sequence ID" value="NZ_NBWZ01000001.1"/>
</dbReference>
<dbReference type="Gene3D" id="3.40.50.1820">
    <property type="entry name" value="alpha/beta hydrolase"/>
    <property type="match status" value="1"/>
</dbReference>
<keyword evidence="1" id="KW-0378">Hydrolase</keyword>
<evidence type="ECO:0000256" key="1">
    <source>
        <dbReference type="ARBA" id="ARBA00022801"/>
    </source>
</evidence>
<proteinExistence type="predicted"/>
<dbReference type="PANTHER" id="PTHR43329">
    <property type="entry name" value="EPOXIDE HYDROLASE"/>
    <property type="match status" value="1"/>
</dbReference>
<feature type="domain" description="AB hydrolase-1" evidence="2">
    <location>
        <begin position="36"/>
        <end position="276"/>
    </location>
</feature>
<evidence type="ECO:0000259" key="2">
    <source>
        <dbReference type="Pfam" id="PF00561"/>
    </source>
</evidence>
<organism evidence="3 4">
    <name type="scientific">Subtercola boreus</name>
    <dbReference type="NCBI Taxonomy" id="120213"/>
    <lineage>
        <taxon>Bacteria</taxon>
        <taxon>Bacillati</taxon>
        <taxon>Actinomycetota</taxon>
        <taxon>Actinomycetes</taxon>
        <taxon>Micrococcales</taxon>
        <taxon>Microbacteriaceae</taxon>
        <taxon>Subtercola</taxon>
    </lineage>
</organism>
<dbReference type="PRINTS" id="PR00412">
    <property type="entry name" value="EPOXHYDRLASE"/>
</dbReference>
<dbReference type="EMBL" id="NBWZ01000001">
    <property type="protein sequence ID" value="RFA10287.1"/>
    <property type="molecule type" value="Genomic_DNA"/>
</dbReference>
<dbReference type="AlphaFoldDB" id="A0A3E0VN18"/>
<accession>A0A3E0VN18</accession>
<protein>
    <recommendedName>
        <fullName evidence="2">AB hydrolase-1 domain-containing protein</fullName>
    </recommendedName>
</protein>
<dbReference type="SUPFAM" id="SSF53474">
    <property type="entry name" value="alpha/beta-Hydrolases"/>
    <property type="match status" value="1"/>
</dbReference>
<comment type="caution">
    <text evidence="3">The sequence shown here is derived from an EMBL/GenBank/DDBJ whole genome shotgun (WGS) entry which is preliminary data.</text>
</comment>
<dbReference type="Proteomes" id="UP000256486">
    <property type="component" value="Unassembled WGS sequence"/>
</dbReference>
<evidence type="ECO:0000313" key="4">
    <source>
        <dbReference type="Proteomes" id="UP000256486"/>
    </source>
</evidence>
<dbReference type="OrthoDB" id="2987348at2"/>
<gene>
    <name evidence="3" type="ORF">B7R54_14520</name>
</gene>
<name>A0A3E0VN18_9MICO</name>
<dbReference type="GO" id="GO:0016787">
    <property type="term" value="F:hydrolase activity"/>
    <property type="evidence" value="ECO:0007669"/>
    <property type="project" value="UniProtKB-KW"/>
</dbReference>
<dbReference type="Pfam" id="PF00561">
    <property type="entry name" value="Abhydrolase_1"/>
    <property type="match status" value="1"/>
</dbReference>
<keyword evidence="4" id="KW-1185">Reference proteome</keyword>
<sequence length="299" mass="32849">MTADATDEPGTARITFFTNEGLRFTVRDTGPLQGEVILLLHGFPQTGEAWTPAAAALNDAGYRTLAPTLRGYETSSRARGRWRYRSSRIVSDVAALISAAGGSRVHLIGHDWGSLLAWSVAAARPDLIHTLTAVSVPHYAAYLLAIADLRSRQLVQSYYILLFQLPLIPELLFRVFPRSFDRHLRQSGMGDADISAVNTNVVDAGALTSGINWYRGLLVSNQWAMTRKVTVPTTFVWGDHDTLLGRTGTELAGRFVTGHYELEILEGASHWIPGERPGELAGIFVKHHEANESDQVCEI</sequence>
<dbReference type="InterPro" id="IPR000639">
    <property type="entry name" value="Epox_hydrolase-like"/>
</dbReference>
<dbReference type="InterPro" id="IPR000073">
    <property type="entry name" value="AB_hydrolase_1"/>
</dbReference>
<dbReference type="InterPro" id="IPR029058">
    <property type="entry name" value="AB_hydrolase_fold"/>
</dbReference>
<evidence type="ECO:0000313" key="3">
    <source>
        <dbReference type="EMBL" id="RFA10287.1"/>
    </source>
</evidence>